<dbReference type="SUPFAM" id="SSF63737">
    <property type="entry name" value="Leukotriene A4 hydrolase N-terminal domain"/>
    <property type="match status" value="1"/>
</dbReference>
<dbReference type="InterPro" id="IPR050344">
    <property type="entry name" value="Peptidase_M1_aminopeptidases"/>
</dbReference>
<evidence type="ECO:0000259" key="21">
    <source>
        <dbReference type="Pfam" id="PF17900"/>
    </source>
</evidence>
<keyword evidence="10 18" id="KW-0482">Metalloprotease</keyword>
<sequence>MLKFNFKSIMVVKEIPLHENLNMENRSSNAATPTTTTTFSRVGRRYSLSLTTAILLASFFICTLLAVGFIVYNFATCAELEPDSDEDIVCTSVHLRKLKAGQDRTPKYDRDVRLPRSIRPLKYNITLEPQLSGNFSFAGTVQIRIRVLEDCYNITMHAEELNISRSDATVRRVLPGGELDGDSLRIRKQYLVGAKQFFVIELYDKLLKGIEYVVHLRFDGIIEDYLQGFYRSSYEVHNETRWVASTQFQATDARRAFPCFDEPALKANFTLHIARPRNMTTVSNMPILSSNDHASIPSYVWDHFAESLPMSTYLVAYAISDFTHISSGNFSVWARADAIKSAEYALSVGPRILTFLQEFFNVTFPLPKIDMIALPEFQAGAMENWGLITFRETAMLYDPGVATANNKQRVASVVGHELAHQWFGNLVTPSWWSDIWLNEGFASYMEYLTADAVAPEWKQLDQFVVNELQTVFQLDALSTSHKISHEVFNPQEISEIFDRISYAKGSTIIRMMAHFLTNPVFRRGLSKYLQEMAYNSATQDDLWRFLTNEAKSSGLLDHSRSVKEIMDTWTLQTGYPVVKVSKHPNSNVIRLEQVRFVYTNTTREDESLLWWIPITFTTASELNFANTRPTTWMPRTKLYELENRDLSTAKWFIFNVQQTGYYRVNYDLDNWRAITGHLMDVQRFEDIAPANRAQLIDDVMNLARGSYLSYETAMNLTRYLGHELGHVPWKAATSNFIFIDAMFVHSGDYDLLKNYLLKQLQKVYEQVGFEDSQGESEDILLKLKRADILGMACHLGHQVCISEASRHFQNWVQTPNPDSNNPIVPNLRGVVYCSAIQYGTEYEWDFAFERYLKTNVPGEKDLLLSALGCSKEPWLLYRYLRRGIAGQHIRKQDLFRVFAAVSSTVVGQQIAFDFLRNNWQEIKTYMGSQISNIHTLFKFATKRFNSKFQLGEFENFVKDAHWDYDRPIQQIVEQIETSVDWMNKNYKSIVKWLQNEARA</sequence>
<feature type="site" description="Transition state stabilizer" evidence="17">
    <location>
        <position position="502"/>
    </location>
</feature>
<comment type="similarity">
    <text evidence="2 18">Belongs to the peptidase M1 family.</text>
</comment>
<dbReference type="RefSeq" id="XP_016982739.1">
    <property type="nucleotide sequence ID" value="XM_017127250.1"/>
</dbReference>
<reference evidence="22" key="3">
    <citation type="submission" date="2025-05" db="UniProtKB">
        <authorList>
            <consortium name="EnsemblMetazoa"/>
        </authorList>
    </citation>
    <scope>IDENTIFICATION</scope>
</reference>
<dbReference type="Pfam" id="PF17900">
    <property type="entry name" value="Peptidase_M1_N"/>
    <property type="match status" value="1"/>
</dbReference>
<keyword evidence="5" id="KW-0336">GPI-anchor</keyword>
<dbReference type="GO" id="GO:0042277">
    <property type="term" value="F:peptide binding"/>
    <property type="evidence" value="ECO:0007669"/>
    <property type="project" value="TreeGrafter"/>
</dbReference>
<dbReference type="InterPro" id="IPR027268">
    <property type="entry name" value="Peptidase_M4/M1_CTD_sf"/>
</dbReference>
<dbReference type="InterPro" id="IPR001930">
    <property type="entry name" value="Peptidase_M1"/>
</dbReference>
<evidence type="ECO:0000256" key="11">
    <source>
        <dbReference type="ARBA" id="ARBA00023136"/>
    </source>
</evidence>
<dbReference type="InterPro" id="IPR014782">
    <property type="entry name" value="Peptidase_M1_dom"/>
</dbReference>
<evidence type="ECO:0000313" key="24">
    <source>
        <dbReference type="RefSeq" id="XP_016982739.1"/>
    </source>
</evidence>
<evidence type="ECO:0000256" key="14">
    <source>
        <dbReference type="ARBA" id="ARBA00023288"/>
    </source>
</evidence>
<keyword evidence="18" id="KW-0812">Transmembrane</keyword>
<feature type="binding site" evidence="16">
    <location>
        <position position="420"/>
    </location>
    <ligand>
        <name>Zn(2+)</name>
        <dbReference type="ChEBI" id="CHEBI:29105"/>
        <note>catalytic</note>
    </ligand>
</feature>
<evidence type="ECO:0000256" key="6">
    <source>
        <dbReference type="ARBA" id="ARBA00022670"/>
    </source>
</evidence>
<accession>A0A6P4F149</accession>
<dbReference type="InterPro" id="IPR024571">
    <property type="entry name" value="ERAP1-like_C_dom"/>
</dbReference>
<dbReference type="Gene3D" id="1.10.390.10">
    <property type="entry name" value="Neutral Protease Domain 2"/>
    <property type="match status" value="1"/>
</dbReference>
<dbReference type="EnsemblMetazoa" id="XM_017127250.2">
    <property type="protein sequence ID" value="XP_016982739.1"/>
    <property type="gene ID" value="LOC108047154"/>
</dbReference>
<dbReference type="Proteomes" id="UP001652680">
    <property type="component" value="Unassembled WGS sequence"/>
</dbReference>
<comment type="subcellular location">
    <subcellularLocation>
        <location evidence="1">Cell membrane</location>
        <topology evidence="1">Lipid-anchor</topology>
        <topology evidence="1">GPI-anchor</topology>
    </subcellularLocation>
</comment>
<feature type="active site" description="Proton acceptor" evidence="15">
    <location>
        <position position="417"/>
    </location>
</feature>
<dbReference type="OrthoDB" id="510539at2759"/>
<evidence type="ECO:0000256" key="7">
    <source>
        <dbReference type="ARBA" id="ARBA00022723"/>
    </source>
</evidence>
<keyword evidence="9 16" id="KW-0862">Zinc</keyword>
<dbReference type="GO" id="GO:0006508">
    <property type="term" value="P:proteolysis"/>
    <property type="evidence" value="ECO:0007669"/>
    <property type="project" value="UniProtKB-KW"/>
</dbReference>
<evidence type="ECO:0000259" key="20">
    <source>
        <dbReference type="Pfam" id="PF11838"/>
    </source>
</evidence>
<comment type="cofactor">
    <cofactor evidence="16 18">
        <name>Zn(2+)</name>
        <dbReference type="ChEBI" id="CHEBI:29105"/>
    </cofactor>
    <text evidence="16 18">Binds 1 zinc ion per subunit.</text>
</comment>
<dbReference type="SUPFAM" id="SSF55486">
    <property type="entry name" value="Metalloproteases ('zincins'), catalytic domain"/>
    <property type="match status" value="1"/>
</dbReference>
<dbReference type="FunFam" id="2.60.40.1730:FF:000016">
    <property type="entry name" value="Aminopeptidase"/>
    <property type="match status" value="1"/>
</dbReference>
<reference evidence="24" key="2">
    <citation type="submission" date="2025-04" db="UniProtKB">
        <authorList>
            <consortium name="RefSeq"/>
        </authorList>
    </citation>
    <scope>IDENTIFICATION</scope>
</reference>
<keyword evidence="3 18" id="KW-0031">Aminopeptidase</keyword>
<evidence type="ECO:0000256" key="13">
    <source>
        <dbReference type="ARBA" id="ARBA00023180"/>
    </source>
</evidence>
<evidence type="ECO:0000259" key="19">
    <source>
        <dbReference type="Pfam" id="PF01433"/>
    </source>
</evidence>
<dbReference type="GO" id="GO:0008270">
    <property type="term" value="F:zinc ion binding"/>
    <property type="evidence" value="ECO:0007669"/>
    <property type="project" value="UniProtKB-UniRule"/>
</dbReference>
<evidence type="ECO:0000256" key="17">
    <source>
        <dbReference type="PIRSR" id="PIRSR634016-4"/>
    </source>
</evidence>
<evidence type="ECO:0000256" key="2">
    <source>
        <dbReference type="ARBA" id="ARBA00010136"/>
    </source>
</evidence>
<dbReference type="PRINTS" id="PR00756">
    <property type="entry name" value="ALADIPTASE"/>
</dbReference>
<dbReference type="GO" id="GO:0005886">
    <property type="term" value="C:plasma membrane"/>
    <property type="evidence" value="ECO:0007669"/>
    <property type="project" value="UniProtKB-SubCell"/>
</dbReference>
<dbReference type="PANTHER" id="PTHR11533">
    <property type="entry name" value="PROTEASE M1 ZINC METALLOPROTEASE"/>
    <property type="match status" value="1"/>
</dbReference>
<dbReference type="FunFam" id="2.60.40.1910:FF:000020">
    <property type="entry name" value="Peptidase family m1 protein, putative"/>
    <property type="match status" value="1"/>
</dbReference>
<dbReference type="InterPro" id="IPR042097">
    <property type="entry name" value="Aminopeptidase_N-like_N_sf"/>
</dbReference>
<dbReference type="CDD" id="cd09601">
    <property type="entry name" value="M1_APN-Q_like"/>
    <property type="match status" value="1"/>
</dbReference>
<keyword evidence="23" id="KW-1185">Reference proteome</keyword>
<keyword evidence="7 16" id="KW-0479">Metal-binding</keyword>
<feature type="binding site" evidence="16">
    <location>
        <position position="416"/>
    </location>
    <ligand>
        <name>Zn(2+)</name>
        <dbReference type="ChEBI" id="CHEBI:29105"/>
        <note>catalytic</note>
    </ligand>
</feature>
<keyword evidence="12" id="KW-1015">Disulfide bond</keyword>
<keyword evidence="11 18" id="KW-0472">Membrane</keyword>
<dbReference type="InterPro" id="IPR045357">
    <property type="entry name" value="Aminopeptidase_N-like_N"/>
</dbReference>
<dbReference type="GO" id="GO:0043171">
    <property type="term" value="P:peptide catabolic process"/>
    <property type="evidence" value="ECO:0007669"/>
    <property type="project" value="TreeGrafter"/>
</dbReference>
<evidence type="ECO:0000256" key="16">
    <source>
        <dbReference type="PIRSR" id="PIRSR634016-3"/>
    </source>
</evidence>
<dbReference type="Pfam" id="PF11838">
    <property type="entry name" value="ERAP1_C"/>
    <property type="match status" value="1"/>
</dbReference>
<evidence type="ECO:0000313" key="22">
    <source>
        <dbReference type="EnsemblMetazoa" id="XP_016982739.1"/>
    </source>
</evidence>
<dbReference type="OMA" id="KWFIFNI"/>
<dbReference type="EC" id="3.4.11.-" evidence="18"/>
<feature type="domain" description="Aminopeptidase N-like N-terminal" evidence="21">
    <location>
        <begin position="120"/>
        <end position="314"/>
    </location>
</feature>
<keyword evidence="8 18" id="KW-0378">Hydrolase</keyword>
<dbReference type="InterPro" id="IPR034016">
    <property type="entry name" value="M1_APN-typ"/>
</dbReference>
<reference evidence="23" key="1">
    <citation type="journal article" date="2021" name="Elife">
        <title>Highly contiguous assemblies of 101 drosophilid genomes.</title>
        <authorList>
            <person name="Kim B.Y."/>
            <person name="Wang J.R."/>
            <person name="Miller D.E."/>
            <person name="Barmina O."/>
            <person name="Delaney E."/>
            <person name="Thompson A."/>
            <person name="Comeault A.A."/>
            <person name="Peede D."/>
            <person name="D'Agostino E.R."/>
            <person name="Pelaez J."/>
            <person name="Aguilar J.M."/>
            <person name="Haji D."/>
            <person name="Matsunaga T."/>
            <person name="Armstrong E.E."/>
            <person name="Zych M."/>
            <person name="Ogawa Y."/>
            <person name="Stamenkovic-Radak M."/>
            <person name="Jelic M."/>
            <person name="Veselinovic M.S."/>
            <person name="Tanaskovic M."/>
            <person name="Eric P."/>
            <person name="Gao J.J."/>
            <person name="Katoh T.K."/>
            <person name="Toda M.J."/>
            <person name="Watabe H."/>
            <person name="Watada M."/>
            <person name="Davis J.S."/>
            <person name="Moyle L.C."/>
            <person name="Manoli G."/>
            <person name="Bertolini E."/>
            <person name="Kostal V."/>
            <person name="Hawley R.S."/>
            <person name="Takahashi A."/>
            <person name="Jones C.D."/>
            <person name="Price D.K."/>
            <person name="Whiteman N."/>
            <person name="Kopp A."/>
            <person name="Matute D.R."/>
            <person name="Petrov D.A."/>
        </authorList>
    </citation>
    <scope>NUCLEOTIDE SEQUENCE [LARGE SCALE GENOMIC DNA]</scope>
</reference>
<evidence type="ECO:0000313" key="23">
    <source>
        <dbReference type="Proteomes" id="UP001652680"/>
    </source>
</evidence>
<dbReference type="CTD" id="43444"/>
<dbReference type="GO" id="GO:0098552">
    <property type="term" value="C:side of membrane"/>
    <property type="evidence" value="ECO:0007669"/>
    <property type="project" value="UniProtKB-KW"/>
</dbReference>
<feature type="transmembrane region" description="Helical" evidence="18">
    <location>
        <begin position="48"/>
        <end position="72"/>
    </location>
</feature>
<evidence type="ECO:0000256" key="1">
    <source>
        <dbReference type="ARBA" id="ARBA00004609"/>
    </source>
</evidence>
<dbReference type="PANTHER" id="PTHR11533:SF294">
    <property type="entry name" value="THYROTROPIN-RELEASING HORMONE-DEGRADING ECTOENZYME"/>
    <property type="match status" value="1"/>
</dbReference>
<dbReference type="GO" id="GO:0070006">
    <property type="term" value="F:metalloaminopeptidase activity"/>
    <property type="evidence" value="ECO:0007669"/>
    <property type="project" value="TreeGrafter"/>
</dbReference>
<gene>
    <name evidence="24" type="primary">LOC108047154</name>
    <name evidence="22" type="synonym">108047154</name>
</gene>
<dbReference type="Gene3D" id="1.25.50.20">
    <property type="match status" value="1"/>
</dbReference>
<proteinExistence type="inferred from homology"/>
<evidence type="ECO:0000256" key="12">
    <source>
        <dbReference type="ARBA" id="ARBA00023157"/>
    </source>
</evidence>
<evidence type="ECO:0000256" key="8">
    <source>
        <dbReference type="ARBA" id="ARBA00022801"/>
    </source>
</evidence>
<name>A0A6P4F149_DRORH</name>
<dbReference type="GeneID" id="108047154"/>
<dbReference type="AlphaFoldDB" id="A0A6P4F149"/>
<protein>
    <recommendedName>
        <fullName evidence="18">Aminopeptidase</fullName>
        <ecNumber evidence="18">3.4.11.-</ecNumber>
    </recommendedName>
</protein>
<feature type="domain" description="ERAP1-like C-terminal" evidence="20">
    <location>
        <begin position="651"/>
        <end position="976"/>
    </location>
</feature>
<dbReference type="FunFam" id="1.25.50.20:FF:000001">
    <property type="entry name" value="Aminopeptidase"/>
    <property type="match status" value="1"/>
</dbReference>
<dbReference type="FunFam" id="1.10.390.10:FF:000001">
    <property type="entry name" value="Aminopeptidase"/>
    <property type="match status" value="1"/>
</dbReference>
<keyword evidence="13" id="KW-0325">Glycoprotein</keyword>
<keyword evidence="6 18" id="KW-0645">Protease</keyword>
<dbReference type="Gene3D" id="2.60.40.1730">
    <property type="entry name" value="tricorn interacting facor f3 domain"/>
    <property type="match status" value="1"/>
</dbReference>
<keyword evidence="18" id="KW-1133">Transmembrane helix</keyword>
<dbReference type="Pfam" id="PF01433">
    <property type="entry name" value="Peptidase_M1"/>
    <property type="match status" value="1"/>
</dbReference>
<dbReference type="GO" id="GO:0005615">
    <property type="term" value="C:extracellular space"/>
    <property type="evidence" value="ECO:0007669"/>
    <property type="project" value="TreeGrafter"/>
</dbReference>
<evidence type="ECO:0000256" key="18">
    <source>
        <dbReference type="RuleBase" id="RU364040"/>
    </source>
</evidence>
<evidence type="ECO:0000256" key="9">
    <source>
        <dbReference type="ARBA" id="ARBA00022833"/>
    </source>
</evidence>
<evidence type="ECO:0000256" key="15">
    <source>
        <dbReference type="PIRSR" id="PIRSR634016-1"/>
    </source>
</evidence>
<dbReference type="GO" id="GO:0005737">
    <property type="term" value="C:cytoplasm"/>
    <property type="evidence" value="ECO:0007669"/>
    <property type="project" value="TreeGrafter"/>
</dbReference>
<keyword evidence="14" id="KW-0449">Lipoprotein</keyword>
<organism evidence="24">
    <name type="scientific">Drosophila rhopaloa</name>
    <name type="common">Fruit fly</name>
    <dbReference type="NCBI Taxonomy" id="1041015"/>
    <lineage>
        <taxon>Eukaryota</taxon>
        <taxon>Metazoa</taxon>
        <taxon>Ecdysozoa</taxon>
        <taxon>Arthropoda</taxon>
        <taxon>Hexapoda</taxon>
        <taxon>Insecta</taxon>
        <taxon>Pterygota</taxon>
        <taxon>Neoptera</taxon>
        <taxon>Endopterygota</taxon>
        <taxon>Diptera</taxon>
        <taxon>Brachycera</taxon>
        <taxon>Muscomorpha</taxon>
        <taxon>Ephydroidea</taxon>
        <taxon>Drosophilidae</taxon>
        <taxon>Drosophila</taxon>
        <taxon>Sophophora</taxon>
    </lineage>
</organism>
<feature type="binding site" evidence="16">
    <location>
        <position position="439"/>
    </location>
    <ligand>
        <name>Zn(2+)</name>
        <dbReference type="ChEBI" id="CHEBI:29105"/>
        <note>catalytic</note>
    </ligand>
</feature>
<dbReference type="Gene3D" id="2.60.40.1910">
    <property type="match status" value="1"/>
</dbReference>
<evidence type="ECO:0000256" key="5">
    <source>
        <dbReference type="ARBA" id="ARBA00022622"/>
    </source>
</evidence>
<feature type="domain" description="Peptidase M1 membrane alanine aminopeptidase" evidence="19">
    <location>
        <begin position="344"/>
        <end position="569"/>
    </location>
</feature>
<evidence type="ECO:0000256" key="4">
    <source>
        <dbReference type="ARBA" id="ARBA00022475"/>
    </source>
</evidence>
<evidence type="ECO:0000256" key="3">
    <source>
        <dbReference type="ARBA" id="ARBA00022438"/>
    </source>
</evidence>
<keyword evidence="4" id="KW-1003">Cell membrane</keyword>
<evidence type="ECO:0000256" key="10">
    <source>
        <dbReference type="ARBA" id="ARBA00023049"/>
    </source>
</evidence>